<sequence length="128" mass="13555">MHVWIGGSMLPMSSPNDPGSSCTTATSTGCGRLGSTSAIDHTRLGHACDTDPHRALLTQLRPGEVLHPLEKLRSPAGDHELWYLPDGRLVLYRNVPTTTSIGRTWVSGTTCSAARTSACACGRTGPAR</sequence>
<dbReference type="AlphaFoldDB" id="A0A0N9I778"/>
<proteinExistence type="predicted"/>
<evidence type="ECO:0000313" key="2">
    <source>
        <dbReference type="Proteomes" id="UP000063699"/>
    </source>
</evidence>
<accession>A0A0N9I778</accession>
<gene>
    <name evidence="1" type="ORF">AOZ06_38915</name>
</gene>
<dbReference type="EMBL" id="CP012752">
    <property type="protein sequence ID" value="ALG12052.1"/>
    <property type="molecule type" value="Genomic_DNA"/>
</dbReference>
<evidence type="ECO:0000313" key="1">
    <source>
        <dbReference type="EMBL" id="ALG12052.1"/>
    </source>
</evidence>
<protein>
    <submittedName>
        <fullName evidence="1">Uncharacterized protein</fullName>
    </submittedName>
</protein>
<keyword evidence="2" id="KW-1185">Reference proteome</keyword>
<dbReference type="KEGG" id="kphy:AOZ06_38915"/>
<reference evidence="1 2" key="1">
    <citation type="submission" date="2015-07" db="EMBL/GenBank/DDBJ databases">
        <title>Genome sequencing of Kibdelosporangium phytohabitans.</title>
        <authorList>
            <person name="Qin S."/>
            <person name="Xing K."/>
        </authorList>
    </citation>
    <scope>NUCLEOTIDE SEQUENCE [LARGE SCALE GENOMIC DNA]</scope>
    <source>
        <strain evidence="1 2">KLBMP1111</strain>
    </source>
</reference>
<dbReference type="STRING" id="860235.AOZ06_38915"/>
<name>A0A0N9I778_9PSEU</name>
<dbReference type="Gene3D" id="2.90.10.10">
    <property type="entry name" value="Bulb-type lectin domain"/>
    <property type="match status" value="1"/>
</dbReference>
<dbReference type="Proteomes" id="UP000063699">
    <property type="component" value="Chromosome"/>
</dbReference>
<dbReference type="InterPro" id="IPR036426">
    <property type="entry name" value="Bulb-type_lectin_dom_sf"/>
</dbReference>
<organism evidence="1 2">
    <name type="scientific">Kibdelosporangium phytohabitans</name>
    <dbReference type="NCBI Taxonomy" id="860235"/>
    <lineage>
        <taxon>Bacteria</taxon>
        <taxon>Bacillati</taxon>
        <taxon>Actinomycetota</taxon>
        <taxon>Actinomycetes</taxon>
        <taxon>Pseudonocardiales</taxon>
        <taxon>Pseudonocardiaceae</taxon>
        <taxon>Kibdelosporangium</taxon>
    </lineage>
</organism>